<proteinExistence type="inferred from homology"/>
<dbReference type="Gene3D" id="3.10.50.40">
    <property type="match status" value="2"/>
</dbReference>
<evidence type="ECO:0000313" key="7">
    <source>
        <dbReference type="Proteomes" id="UP001597414"/>
    </source>
</evidence>
<dbReference type="InterPro" id="IPR046357">
    <property type="entry name" value="PPIase_dom_sf"/>
</dbReference>
<evidence type="ECO:0000313" key="6">
    <source>
        <dbReference type="EMBL" id="MFD2200279.1"/>
    </source>
</evidence>
<evidence type="ECO:0000256" key="1">
    <source>
        <dbReference type="ARBA" id="ARBA00000971"/>
    </source>
</evidence>
<feature type="domain" description="PPIase FKBP-type" evidence="5">
    <location>
        <begin position="73"/>
        <end position="163"/>
    </location>
</feature>
<dbReference type="EMBL" id="JBHUIV010000004">
    <property type="protein sequence ID" value="MFD2200279.1"/>
    <property type="molecule type" value="Genomic_DNA"/>
</dbReference>
<keyword evidence="3 4" id="KW-0413">Isomerase</keyword>
<dbReference type="InterPro" id="IPR001179">
    <property type="entry name" value="PPIase_FKBP_dom"/>
</dbReference>
<evidence type="ECO:0000256" key="3">
    <source>
        <dbReference type="PROSITE-ProRule" id="PRU00277"/>
    </source>
</evidence>
<dbReference type="GO" id="GO:0003755">
    <property type="term" value="F:peptidyl-prolyl cis-trans isomerase activity"/>
    <property type="evidence" value="ECO:0007669"/>
    <property type="project" value="UniProtKB-EC"/>
</dbReference>
<evidence type="ECO:0000256" key="2">
    <source>
        <dbReference type="ARBA" id="ARBA00023110"/>
    </source>
</evidence>
<gene>
    <name evidence="6" type="ORF">ACFSKV_01790</name>
</gene>
<dbReference type="Proteomes" id="UP001597414">
    <property type="component" value="Unassembled WGS sequence"/>
</dbReference>
<name>A0ABW5B4T1_9BACT</name>
<accession>A0ABW5B4T1</accession>
<comment type="caution">
    <text evidence="6">The sequence shown here is derived from an EMBL/GenBank/DDBJ whole genome shotgun (WGS) entry which is preliminary data.</text>
</comment>
<dbReference type="RefSeq" id="WP_380799910.1">
    <property type="nucleotide sequence ID" value="NZ_JBHUIV010000004.1"/>
</dbReference>
<comment type="catalytic activity">
    <reaction evidence="1 3 4">
        <text>[protein]-peptidylproline (omega=180) = [protein]-peptidylproline (omega=0)</text>
        <dbReference type="Rhea" id="RHEA:16237"/>
        <dbReference type="Rhea" id="RHEA-COMP:10747"/>
        <dbReference type="Rhea" id="RHEA-COMP:10748"/>
        <dbReference type="ChEBI" id="CHEBI:83833"/>
        <dbReference type="ChEBI" id="CHEBI:83834"/>
        <dbReference type="EC" id="5.2.1.8"/>
    </reaction>
</comment>
<keyword evidence="2 3" id="KW-0697">Rotamase</keyword>
<organism evidence="6 7">
    <name type="scientific">Shivajiella indica</name>
    <dbReference type="NCBI Taxonomy" id="872115"/>
    <lineage>
        <taxon>Bacteria</taxon>
        <taxon>Pseudomonadati</taxon>
        <taxon>Bacteroidota</taxon>
        <taxon>Cytophagia</taxon>
        <taxon>Cytophagales</taxon>
        <taxon>Cyclobacteriaceae</taxon>
        <taxon>Shivajiella</taxon>
    </lineage>
</organism>
<dbReference type="PROSITE" id="PS51257">
    <property type="entry name" value="PROKAR_LIPOPROTEIN"/>
    <property type="match status" value="1"/>
</dbReference>
<keyword evidence="7" id="KW-1185">Reference proteome</keyword>
<sequence length="317" mass="35745">MRKVLGFMVVIATFGLGSCFEGLESDLEKAIERDDRLVKEYLERNNIQAIETPLGYYYVKEESASNSNQIVNNDIIGVYYEIKTINGQLIDSYLDETKDPKIFKHSEGGLVPRAMNFASGLAKEGEVFTLYVPSYLGYQDYSYQQLILPNSNLEIRIKYAKVYSEAEIKAIEEEMILNYLEEKELTGFERTEEGLYIKILNASNGGTPAEDGDIVGFTFTLNQLGETQPIAEGKNPTSPTQISLGSESNLEFLNLSMTGLTNNTEFEVLVPSHLAFGVSTQVFPFQVRRDLFQKAYIPQVARPFEPLLFKAKIVDIR</sequence>
<dbReference type="PROSITE" id="PS50059">
    <property type="entry name" value="FKBP_PPIASE"/>
    <property type="match status" value="1"/>
</dbReference>
<dbReference type="SUPFAM" id="SSF54534">
    <property type="entry name" value="FKBP-like"/>
    <property type="match status" value="2"/>
</dbReference>
<evidence type="ECO:0000259" key="5">
    <source>
        <dbReference type="PROSITE" id="PS50059"/>
    </source>
</evidence>
<protein>
    <recommendedName>
        <fullName evidence="4">Peptidyl-prolyl cis-trans isomerase</fullName>
        <ecNumber evidence="4">5.2.1.8</ecNumber>
    </recommendedName>
</protein>
<dbReference type="Pfam" id="PF00254">
    <property type="entry name" value="FKBP_C"/>
    <property type="match status" value="1"/>
</dbReference>
<comment type="similarity">
    <text evidence="4">Belongs to the FKBP-type PPIase family.</text>
</comment>
<evidence type="ECO:0000256" key="4">
    <source>
        <dbReference type="RuleBase" id="RU003915"/>
    </source>
</evidence>
<reference evidence="7" key="1">
    <citation type="journal article" date="2019" name="Int. J. Syst. Evol. Microbiol.">
        <title>The Global Catalogue of Microorganisms (GCM) 10K type strain sequencing project: providing services to taxonomists for standard genome sequencing and annotation.</title>
        <authorList>
            <consortium name="The Broad Institute Genomics Platform"/>
            <consortium name="The Broad Institute Genome Sequencing Center for Infectious Disease"/>
            <person name="Wu L."/>
            <person name="Ma J."/>
        </authorList>
    </citation>
    <scope>NUCLEOTIDE SEQUENCE [LARGE SCALE GENOMIC DNA]</scope>
    <source>
        <strain evidence="7">KCTC 19812</strain>
    </source>
</reference>
<dbReference type="EC" id="5.2.1.8" evidence="4"/>